<accession>A0A9P6NFT8</accession>
<dbReference type="EC" id="2.7.11.11" evidence="1"/>
<keyword evidence="3" id="KW-0808">Transferase</keyword>
<dbReference type="Gene3D" id="1.10.510.10">
    <property type="entry name" value="Transferase(Phosphotransferase) domain 1"/>
    <property type="match status" value="1"/>
</dbReference>
<protein>
    <recommendedName>
        <fullName evidence="1">cAMP-dependent protein kinase</fullName>
        <ecNumber evidence="1">2.7.11.11</ecNumber>
    </recommendedName>
</protein>
<evidence type="ECO:0000256" key="3">
    <source>
        <dbReference type="ARBA" id="ARBA00022679"/>
    </source>
</evidence>
<dbReference type="PROSITE" id="PS50011">
    <property type="entry name" value="PROTEIN_KINASE_DOM"/>
    <property type="match status" value="1"/>
</dbReference>
<dbReference type="Proteomes" id="UP000886653">
    <property type="component" value="Unassembled WGS sequence"/>
</dbReference>
<dbReference type="AlphaFoldDB" id="A0A9P6NFT8"/>
<comment type="catalytic activity">
    <reaction evidence="7">
        <text>L-threonyl-[protein] + ATP = O-phospho-L-threonyl-[protein] + ADP + H(+)</text>
        <dbReference type="Rhea" id="RHEA:46608"/>
        <dbReference type="Rhea" id="RHEA-COMP:11060"/>
        <dbReference type="Rhea" id="RHEA-COMP:11605"/>
        <dbReference type="ChEBI" id="CHEBI:15378"/>
        <dbReference type="ChEBI" id="CHEBI:30013"/>
        <dbReference type="ChEBI" id="CHEBI:30616"/>
        <dbReference type="ChEBI" id="CHEBI:61977"/>
        <dbReference type="ChEBI" id="CHEBI:456216"/>
        <dbReference type="EC" id="2.7.11.11"/>
    </reaction>
</comment>
<dbReference type="InterPro" id="IPR000719">
    <property type="entry name" value="Prot_kinase_dom"/>
</dbReference>
<name>A0A9P6NFT8_9BASI</name>
<keyword evidence="5" id="KW-0418">Kinase</keyword>
<comment type="caution">
    <text evidence="10">The sequence shown here is derived from an EMBL/GenBank/DDBJ whole genome shotgun (WGS) entry which is preliminary data.</text>
</comment>
<evidence type="ECO:0000256" key="4">
    <source>
        <dbReference type="ARBA" id="ARBA00022741"/>
    </source>
</evidence>
<evidence type="ECO:0000256" key="8">
    <source>
        <dbReference type="ARBA" id="ARBA00047454"/>
    </source>
</evidence>
<dbReference type="PANTHER" id="PTHR24353">
    <property type="entry name" value="CYCLIC NUCLEOTIDE-DEPENDENT PROTEIN KINASE"/>
    <property type="match status" value="1"/>
</dbReference>
<evidence type="ECO:0000256" key="5">
    <source>
        <dbReference type="ARBA" id="ARBA00022777"/>
    </source>
</evidence>
<dbReference type="SUPFAM" id="SSF56112">
    <property type="entry name" value="Protein kinase-like (PK-like)"/>
    <property type="match status" value="1"/>
</dbReference>
<evidence type="ECO:0000313" key="11">
    <source>
        <dbReference type="Proteomes" id="UP000886653"/>
    </source>
</evidence>
<dbReference type="EMBL" id="MU167319">
    <property type="protein sequence ID" value="KAG0143417.1"/>
    <property type="molecule type" value="Genomic_DNA"/>
</dbReference>
<dbReference type="GO" id="GO:0005952">
    <property type="term" value="C:cAMP-dependent protein kinase complex"/>
    <property type="evidence" value="ECO:0007669"/>
    <property type="project" value="TreeGrafter"/>
</dbReference>
<dbReference type="Pfam" id="PF00069">
    <property type="entry name" value="Pkinase"/>
    <property type="match status" value="1"/>
</dbReference>
<dbReference type="PANTHER" id="PTHR24353:SF37">
    <property type="entry name" value="CAMP-DEPENDENT PROTEIN KINASE CATALYTIC SUBUNIT PRKX"/>
    <property type="match status" value="1"/>
</dbReference>
<organism evidence="10 11">
    <name type="scientific">Cronartium quercuum f. sp. fusiforme G11</name>
    <dbReference type="NCBI Taxonomy" id="708437"/>
    <lineage>
        <taxon>Eukaryota</taxon>
        <taxon>Fungi</taxon>
        <taxon>Dikarya</taxon>
        <taxon>Basidiomycota</taxon>
        <taxon>Pucciniomycotina</taxon>
        <taxon>Pucciniomycetes</taxon>
        <taxon>Pucciniales</taxon>
        <taxon>Coleosporiaceae</taxon>
        <taxon>Cronartium</taxon>
    </lineage>
</organism>
<keyword evidence="6" id="KW-0067">ATP-binding</keyword>
<dbReference type="InterPro" id="IPR011009">
    <property type="entry name" value="Kinase-like_dom_sf"/>
</dbReference>
<keyword evidence="4" id="KW-0547">Nucleotide-binding</keyword>
<evidence type="ECO:0000259" key="9">
    <source>
        <dbReference type="PROSITE" id="PS50011"/>
    </source>
</evidence>
<reference evidence="10" key="1">
    <citation type="submission" date="2013-11" db="EMBL/GenBank/DDBJ databases">
        <title>Genome sequence of the fusiform rust pathogen reveals effectors for host alternation and coevolution with pine.</title>
        <authorList>
            <consortium name="DOE Joint Genome Institute"/>
            <person name="Smith K."/>
            <person name="Pendleton A."/>
            <person name="Kubisiak T."/>
            <person name="Anderson C."/>
            <person name="Salamov A."/>
            <person name="Aerts A."/>
            <person name="Riley R."/>
            <person name="Clum A."/>
            <person name="Lindquist E."/>
            <person name="Ence D."/>
            <person name="Campbell M."/>
            <person name="Kronenberg Z."/>
            <person name="Feau N."/>
            <person name="Dhillon B."/>
            <person name="Hamelin R."/>
            <person name="Burleigh J."/>
            <person name="Smith J."/>
            <person name="Yandell M."/>
            <person name="Nelson C."/>
            <person name="Grigoriev I."/>
            <person name="Davis J."/>
        </authorList>
    </citation>
    <scope>NUCLEOTIDE SEQUENCE</scope>
    <source>
        <strain evidence="10">G11</strain>
    </source>
</reference>
<keyword evidence="2" id="KW-0723">Serine/threonine-protein kinase</keyword>
<proteinExistence type="predicted"/>
<evidence type="ECO:0000256" key="7">
    <source>
        <dbReference type="ARBA" id="ARBA00047292"/>
    </source>
</evidence>
<dbReference type="GO" id="GO:0005524">
    <property type="term" value="F:ATP binding"/>
    <property type="evidence" value="ECO:0007669"/>
    <property type="project" value="UniProtKB-KW"/>
</dbReference>
<feature type="domain" description="Protein kinase" evidence="9">
    <location>
        <begin position="1"/>
        <end position="170"/>
    </location>
</feature>
<evidence type="ECO:0000313" key="10">
    <source>
        <dbReference type="EMBL" id="KAG0143417.1"/>
    </source>
</evidence>
<comment type="catalytic activity">
    <reaction evidence="8">
        <text>L-seryl-[protein] + ATP = O-phospho-L-seryl-[protein] + ADP + H(+)</text>
        <dbReference type="Rhea" id="RHEA:17989"/>
        <dbReference type="Rhea" id="RHEA-COMP:9863"/>
        <dbReference type="Rhea" id="RHEA-COMP:11604"/>
        <dbReference type="ChEBI" id="CHEBI:15378"/>
        <dbReference type="ChEBI" id="CHEBI:29999"/>
        <dbReference type="ChEBI" id="CHEBI:30616"/>
        <dbReference type="ChEBI" id="CHEBI:83421"/>
        <dbReference type="ChEBI" id="CHEBI:456216"/>
        <dbReference type="EC" id="2.7.11.11"/>
    </reaction>
</comment>
<dbReference type="GO" id="GO:0004691">
    <property type="term" value="F:cAMP-dependent protein kinase activity"/>
    <property type="evidence" value="ECO:0007669"/>
    <property type="project" value="UniProtKB-EC"/>
</dbReference>
<evidence type="ECO:0000256" key="1">
    <source>
        <dbReference type="ARBA" id="ARBA00012444"/>
    </source>
</evidence>
<sequence>MRNVRLSQACMRHLIAYGSGQVRLADFGVSKDLSETDGRARTMCGTTYDLAPEVFRDDGYIYSADWFSLGIIIHQLHTGFIPYPYPGTYQHIEAIMKEKRPRNSTELQAHPWLDKVPWVGIVAGTIDPPLKMSEQEIVEARFIETEVDHSKEFTTKPHLIDLFGDLLESF</sequence>
<evidence type="ECO:0000256" key="6">
    <source>
        <dbReference type="ARBA" id="ARBA00022840"/>
    </source>
</evidence>
<evidence type="ECO:0000256" key="2">
    <source>
        <dbReference type="ARBA" id="ARBA00022527"/>
    </source>
</evidence>
<dbReference type="OrthoDB" id="10252171at2759"/>
<keyword evidence="11" id="KW-1185">Reference proteome</keyword>
<gene>
    <name evidence="10" type="ORF">CROQUDRAFT_96282</name>
</gene>